<dbReference type="KEGG" id="run:DR864_05785"/>
<keyword evidence="2" id="KW-0560">Oxidoreductase</keyword>
<evidence type="ECO:0000256" key="5">
    <source>
        <dbReference type="PIRSR" id="PIRSR000138-2"/>
    </source>
</evidence>
<dbReference type="PROSITE" id="PS00557">
    <property type="entry name" value="FMN_HYDROXY_ACID_DH_1"/>
    <property type="match status" value="1"/>
</dbReference>
<dbReference type="InterPro" id="IPR012133">
    <property type="entry name" value="Alpha-hydoxy_acid_DH_FMN"/>
</dbReference>
<feature type="binding site" evidence="5">
    <location>
        <position position="126"/>
    </location>
    <ligand>
        <name>FMN</name>
        <dbReference type="ChEBI" id="CHEBI:58210"/>
    </ligand>
</feature>
<dbReference type="OrthoDB" id="9770452at2"/>
<keyword evidence="5" id="KW-0288">FMN</keyword>
<dbReference type="SUPFAM" id="SSF51395">
    <property type="entry name" value="FMN-linked oxidoreductases"/>
    <property type="match status" value="1"/>
</dbReference>
<evidence type="ECO:0000256" key="1">
    <source>
        <dbReference type="ARBA" id="ARBA00001917"/>
    </source>
</evidence>
<dbReference type="RefSeq" id="WP_114066064.1">
    <property type="nucleotide sequence ID" value="NZ_CP030850.1"/>
</dbReference>
<feature type="active site" description="Proton acceptor" evidence="4">
    <location>
        <position position="315"/>
    </location>
</feature>
<evidence type="ECO:0000313" key="8">
    <source>
        <dbReference type="Proteomes" id="UP000251993"/>
    </source>
</evidence>
<feature type="binding site" evidence="5">
    <location>
        <position position="44"/>
    </location>
    <ligand>
        <name>glyoxylate</name>
        <dbReference type="ChEBI" id="CHEBI:36655"/>
    </ligand>
</feature>
<gene>
    <name evidence="7" type="ORF">DR864_05785</name>
</gene>
<organism evidence="7 8">
    <name type="scientific">Runella rosea</name>
    <dbReference type="NCBI Taxonomy" id="2259595"/>
    <lineage>
        <taxon>Bacteria</taxon>
        <taxon>Pseudomonadati</taxon>
        <taxon>Bacteroidota</taxon>
        <taxon>Cytophagia</taxon>
        <taxon>Cytophagales</taxon>
        <taxon>Spirosomataceae</taxon>
        <taxon>Runella</taxon>
    </lineage>
</organism>
<sequence length="418" mass="45619">MNAFERQKKIYFEGASGIVSSIPVDAQGLENKAIKALSPQAAAYIVGGAGHGDTMRQNRRAFERWRIIPRMLRDVSGRDTSIELFGKKHPYPLLLAPIGVLEMAHPEADLAVAKAAAATGIPYIFSNQASVPMEVCAAAMGQQTRWFQLYWSKSDELVASFVRRAESSGCEAIVVTLDTTLLGWRTQDLELAYLPFLRGMGIAQYTSDPVFRRLLEEPDPTPAPKPKITYDAIRTLWNVIRHYPGSFLENAKSGNPRKAVKKFVDIYTRPSLTWENLAYLREITKLPILLKGILHPDDALKALDHGINGLVISNHGGRQVDGAVGTMDMLPRIAEVVQGRIPLLLDSGVRGGADIFKALALGATAVCLGRPYVYGLALGGSEGVQQVLANYLADFDLTMALAGCRSIVEIGPESVMET</sequence>
<dbReference type="PIRSF" id="PIRSF000138">
    <property type="entry name" value="Al-hdrx_acd_dh"/>
    <property type="match status" value="1"/>
</dbReference>
<dbReference type="CDD" id="cd03332">
    <property type="entry name" value="LMO_FMN"/>
    <property type="match status" value="1"/>
</dbReference>
<evidence type="ECO:0000259" key="6">
    <source>
        <dbReference type="PROSITE" id="PS51349"/>
    </source>
</evidence>
<evidence type="ECO:0000256" key="3">
    <source>
        <dbReference type="ARBA" id="ARBA00024042"/>
    </source>
</evidence>
<proteinExistence type="inferred from homology"/>
<keyword evidence="5" id="KW-0285">Flavoprotein</keyword>
<dbReference type="InterPro" id="IPR000262">
    <property type="entry name" value="FMN-dep_DH"/>
</dbReference>
<dbReference type="AlphaFoldDB" id="A0A344TF57"/>
<dbReference type="PANTHER" id="PTHR10578">
    <property type="entry name" value="S -2-HYDROXY-ACID OXIDASE-RELATED"/>
    <property type="match status" value="1"/>
</dbReference>
<feature type="binding site" evidence="5">
    <location>
        <position position="185"/>
    </location>
    <ligand>
        <name>glyoxylate</name>
        <dbReference type="ChEBI" id="CHEBI:36655"/>
    </ligand>
</feature>
<evidence type="ECO:0000256" key="4">
    <source>
        <dbReference type="PIRSR" id="PIRSR000138-1"/>
    </source>
</evidence>
<reference evidence="7 8" key="1">
    <citation type="submission" date="2018-07" db="EMBL/GenBank/DDBJ databases">
        <title>Genome sequencing of Runella.</title>
        <authorList>
            <person name="Baek M.-G."/>
            <person name="Yi H."/>
        </authorList>
    </citation>
    <scope>NUCLEOTIDE SEQUENCE [LARGE SCALE GENOMIC DNA]</scope>
    <source>
        <strain evidence="7 8">HYN0085</strain>
    </source>
</reference>
<dbReference type="PROSITE" id="PS51349">
    <property type="entry name" value="FMN_HYDROXY_ACID_DH_2"/>
    <property type="match status" value="1"/>
</dbReference>
<evidence type="ECO:0000256" key="2">
    <source>
        <dbReference type="ARBA" id="ARBA00023002"/>
    </source>
</evidence>
<dbReference type="GO" id="GO:0010181">
    <property type="term" value="F:FMN binding"/>
    <property type="evidence" value="ECO:0007669"/>
    <property type="project" value="InterPro"/>
</dbReference>
<evidence type="ECO:0000313" key="7">
    <source>
        <dbReference type="EMBL" id="AXE17278.1"/>
    </source>
</evidence>
<comment type="similarity">
    <text evidence="3">Belongs to the FMN-dependent alpha-hydroxy acid dehydrogenase family.</text>
</comment>
<feature type="binding site" evidence="5">
    <location>
        <position position="150"/>
    </location>
    <ligand>
        <name>glyoxylate</name>
        <dbReference type="ChEBI" id="CHEBI:36655"/>
    </ligand>
</feature>
<feature type="binding site" evidence="5">
    <location>
        <position position="176"/>
    </location>
    <ligand>
        <name>FMN</name>
        <dbReference type="ChEBI" id="CHEBI:58210"/>
    </ligand>
</feature>
<feature type="binding site" evidence="5">
    <location>
        <position position="313"/>
    </location>
    <ligand>
        <name>FMN</name>
        <dbReference type="ChEBI" id="CHEBI:58210"/>
    </ligand>
</feature>
<feature type="binding site" evidence="5">
    <location>
        <position position="318"/>
    </location>
    <ligand>
        <name>glyoxylate</name>
        <dbReference type="ChEBI" id="CHEBI:36655"/>
    </ligand>
</feature>
<dbReference type="EMBL" id="CP030850">
    <property type="protein sequence ID" value="AXE17278.1"/>
    <property type="molecule type" value="Genomic_DNA"/>
</dbReference>
<dbReference type="Pfam" id="PF01070">
    <property type="entry name" value="FMN_dh"/>
    <property type="match status" value="1"/>
</dbReference>
<feature type="binding site" evidence="5">
    <location>
        <begin position="346"/>
        <end position="350"/>
    </location>
    <ligand>
        <name>FMN</name>
        <dbReference type="ChEBI" id="CHEBI:58210"/>
    </ligand>
</feature>
<feature type="binding site" evidence="5">
    <location>
        <position position="315"/>
    </location>
    <ligand>
        <name>glyoxylate</name>
        <dbReference type="ChEBI" id="CHEBI:36655"/>
    </ligand>
</feature>
<feature type="binding site" evidence="5">
    <location>
        <position position="291"/>
    </location>
    <ligand>
        <name>FMN</name>
        <dbReference type="ChEBI" id="CHEBI:58210"/>
    </ligand>
</feature>
<keyword evidence="7" id="KW-0503">Monooxygenase</keyword>
<dbReference type="PANTHER" id="PTHR10578:SF143">
    <property type="entry name" value="FMN-DEPENDENT ALPHA-HYDROXY ACID DEHYDROGENASE PB1A11.03"/>
    <property type="match status" value="1"/>
</dbReference>
<dbReference type="Proteomes" id="UP000251993">
    <property type="component" value="Chromosome"/>
</dbReference>
<dbReference type="InterPro" id="IPR037396">
    <property type="entry name" value="FMN_HAD"/>
</dbReference>
<name>A0A344TF57_9BACT</name>
<feature type="binding site" evidence="5">
    <location>
        <begin position="369"/>
        <end position="370"/>
    </location>
    <ligand>
        <name>FMN</name>
        <dbReference type="ChEBI" id="CHEBI:58210"/>
    </ligand>
</feature>
<dbReference type="Gene3D" id="3.20.20.70">
    <property type="entry name" value="Aldolase class I"/>
    <property type="match status" value="1"/>
</dbReference>
<feature type="binding site" evidence="5">
    <location>
        <position position="148"/>
    </location>
    <ligand>
        <name>FMN</name>
        <dbReference type="ChEBI" id="CHEBI:58210"/>
    </ligand>
</feature>
<feature type="binding site" evidence="5">
    <location>
        <begin position="97"/>
        <end position="99"/>
    </location>
    <ligand>
        <name>FMN</name>
        <dbReference type="ChEBI" id="CHEBI:58210"/>
    </ligand>
</feature>
<dbReference type="InterPro" id="IPR037350">
    <property type="entry name" value="LMO_FMN"/>
</dbReference>
<comment type="cofactor">
    <cofactor evidence="1">
        <name>FMN</name>
        <dbReference type="ChEBI" id="CHEBI:58210"/>
    </cofactor>
</comment>
<feature type="domain" description="FMN hydroxy acid dehydrogenase" evidence="6">
    <location>
        <begin position="18"/>
        <end position="418"/>
    </location>
</feature>
<accession>A0A344TF57</accession>
<dbReference type="InterPro" id="IPR013785">
    <property type="entry name" value="Aldolase_TIM"/>
</dbReference>
<protein>
    <submittedName>
        <fullName evidence="7">Lactate 2-monooxygenase</fullName>
    </submittedName>
</protein>
<dbReference type="GO" id="GO:0004497">
    <property type="term" value="F:monooxygenase activity"/>
    <property type="evidence" value="ECO:0007669"/>
    <property type="project" value="UniProtKB-KW"/>
</dbReference>
<dbReference type="InterPro" id="IPR008259">
    <property type="entry name" value="FMN_hydac_DH_AS"/>
</dbReference>
<keyword evidence="8" id="KW-1185">Reference proteome</keyword>